<keyword evidence="1" id="KW-0902">Two-component regulatory system</keyword>
<feature type="domain" description="HPt" evidence="3">
    <location>
        <begin position="25"/>
        <end position="118"/>
    </location>
</feature>
<evidence type="ECO:0000259" key="3">
    <source>
        <dbReference type="PROSITE" id="PS50894"/>
    </source>
</evidence>
<dbReference type="PROSITE" id="PS50894">
    <property type="entry name" value="HPT"/>
    <property type="match status" value="1"/>
</dbReference>
<reference evidence="4 5" key="1">
    <citation type="submission" date="2023-08" db="EMBL/GenBank/DDBJ databases">
        <title>Rhodoferax potami sp. nov. and Rhodoferax mekongensis sp. nov., isolated from the Mekong River in Thailand.</title>
        <authorList>
            <person name="Kitikhun S."/>
            <person name="Charoenyingcharoen P."/>
            <person name="Siriarchawattana P."/>
            <person name="Likhitrattanapisal S."/>
            <person name="Nilsakha T."/>
            <person name="Chanpet A."/>
            <person name="Rattanawaree P."/>
            <person name="Ingsriswang S."/>
        </authorList>
    </citation>
    <scope>NUCLEOTIDE SEQUENCE [LARGE SCALE GENOMIC DNA]</scope>
    <source>
        <strain evidence="4 5">TBRC 17307</strain>
    </source>
</reference>
<accession>A0ABZ0AVK9</accession>
<feature type="modified residue" description="Phosphohistidine" evidence="2">
    <location>
        <position position="64"/>
    </location>
</feature>
<dbReference type="Proteomes" id="UP001302257">
    <property type="component" value="Chromosome"/>
</dbReference>
<evidence type="ECO:0000256" key="1">
    <source>
        <dbReference type="ARBA" id="ARBA00023012"/>
    </source>
</evidence>
<evidence type="ECO:0000313" key="5">
    <source>
        <dbReference type="Proteomes" id="UP001302257"/>
    </source>
</evidence>
<evidence type="ECO:0000313" key="4">
    <source>
        <dbReference type="EMBL" id="WNO03696.1"/>
    </source>
</evidence>
<evidence type="ECO:0000256" key="2">
    <source>
        <dbReference type="PROSITE-ProRule" id="PRU00110"/>
    </source>
</evidence>
<organism evidence="4 5">
    <name type="scientific">Rhodoferax mekongensis</name>
    <dbReference type="NCBI Taxonomy" id="3068341"/>
    <lineage>
        <taxon>Bacteria</taxon>
        <taxon>Pseudomonadati</taxon>
        <taxon>Pseudomonadota</taxon>
        <taxon>Betaproteobacteria</taxon>
        <taxon>Burkholderiales</taxon>
        <taxon>Comamonadaceae</taxon>
        <taxon>Rhodoferax</taxon>
    </lineage>
</organism>
<keyword evidence="2" id="KW-0597">Phosphoprotein</keyword>
<proteinExistence type="predicted"/>
<dbReference type="EMBL" id="CP132507">
    <property type="protein sequence ID" value="WNO03696.1"/>
    <property type="molecule type" value="Genomic_DNA"/>
</dbReference>
<name>A0ABZ0AVK9_9BURK</name>
<gene>
    <name evidence="4" type="ORF">RAN89_12295</name>
</gene>
<keyword evidence="5" id="KW-1185">Reference proteome</keyword>
<protein>
    <submittedName>
        <fullName evidence="4">Hpt domain-containing protein</fullName>
    </submittedName>
</protein>
<dbReference type="SUPFAM" id="SSF47226">
    <property type="entry name" value="Histidine-containing phosphotransfer domain, HPT domain"/>
    <property type="match status" value="1"/>
</dbReference>
<dbReference type="RefSeq" id="WP_313866581.1">
    <property type="nucleotide sequence ID" value="NZ_CP132507.1"/>
</dbReference>
<dbReference type="Gene3D" id="1.20.120.160">
    <property type="entry name" value="HPT domain"/>
    <property type="match status" value="1"/>
</dbReference>
<dbReference type="InterPro" id="IPR036641">
    <property type="entry name" value="HPT_dom_sf"/>
</dbReference>
<dbReference type="InterPro" id="IPR008207">
    <property type="entry name" value="Sig_transdc_His_kin_Hpt_dom"/>
</dbReference>
<sequence length="123" mass="12962">MSAVPTNGAGNRYLNIAGALEQIGDEGALREMLPMVLDSLQRDVPAITELLTKGDVQGANHLLHPLKGFIPIFCTAELVAKVSEVEFMSKKGDAPTVAAAYATLAPELRVLEAEVAAYLGSPT</sequence>